<protein>
    <submittedName>
        <fullName evidence="1">Uncharacterized protein</fullName>
    </submittedName>
</protein>
<gene>
    <name evidence="1" type="ORF">BVK86_05410</name>
</gene>
<dbReference type="AlphaFoldDB" id="A0A1Q9X137"/>
<keyword evidence="2" id="KW-1185">Reference proteome</keyword>
<accession>A0A1Q9X137</accession>
<comment type="caution">
    <text evidence="1">The sequence shown here is derived from an EMBL/GenBank/DDBJ whole genome shotgun (WGS) entry which is preliminary data.</text>
</comment>
<evidence type="ECO:0000313" key="2">
    <source>
        <dbReference type="Proteomes" id="UP000186756"/>
    </source>
</evidence>
<dbReference type="EMBL" id="MSTQ01000003">
    <property type="protein sequence ID" value="OLU04705.1"/>
    <property type="molecule type" value="Genomic_DNA"/>
</dbReference>
<proteinExistence type="predicted"/>
<name>A0A1Q9X137_PSERE</name>
<sequence>MDGVKPLPEQDETPGFMRLLRHQVALQKKILRDFWFVHACCIHTHIVDEAPLEASTLKTQ</sequence>
<dbReference type="Proteomes" id="UP000186756">
    <property type="component" value="Unassembled WGS sequence"/>
</dbReference>
<reference evidence="1" key="1">
    <citation type="submission" date="2017-01" db="EMBL/GenBank/DDBJ databases">
        <authorList>
            <person name="Poblete-Castro I."/>
        </authorList>
    </citation>
    <scope>NUCLEOTIDE SEQUENCE [LARGE SCALE GENOMIC DNA]</scope>
    <source>
        <strain evidence="1">MT1</strain>
    </source>
</reference>
<organism evidence="1 2">
    <name type="scientific">Pseudomonas reinekei</name>
    <dbReference type="NCBI Taxonomy" id="395598"/>
    <lineage>
        <taxon>Bacteria</taxon>
        <taxon>Pseudomonadati</taxon>
        <taxon>Pseudomonadota</taxon>
        <taxon>Gammaproteobacteria</taxon>
        <taxon>Pseudomonadales</taxon>
        <taxon>Pseudomonadaceae</taxon>
        <taxon>Pseudomonas</taxon>
    </lineage>
</organism>
<evidence type="ECO:0000313" key="1">
    <source>
        <dbReference type="EMBL" id="OLU04705.1"/>
    </source>
</evidence>